<feature type="compositionally biased region" description="Low complexity" evidence="1">
    <location>
        <begin position="161"/>
        <end position="183"/>
    </location>
</feature>
<reference evidence="2 3" key="1">
    <citation type="submission" date="2019-01" db="EMBL/GenBank/DDBJ databases">
        <title>Nuclear Genome Assembly of the Microalgal Biofuel strain Nannochloropsis salina CCMP1776.</title>
        <authorList>
            <person name="Hovde B."/>
        </authorList>
    </citation>
    <scope>NUCLEOTIDE SEQUENCE [LARGE SCALE GENOMIC DNA]</scope>
    <source>
        <strain evidence="2 3">CCMP1776</strain>
    </source>
</reference>
<feature type="region of interest" description="Disordered" evidence="1">
    <location>
        <begin position="334"/>
        <end position="355"/>
    </location>
</feature>
<evidence type="ECO:0000313" key="2">
    <source>
        <dbReference type="EMBL" id="TFJ84165.1"/>
    </source>
</evidence>
<evidence type="ECO:0000256" key="1">
    <source>
        <dbReference type="SAM" id="MobiDB-lite"/>
    </source>
</evidence>
<organism evidence="2 3">
    <name type="scientific">Nannochloropsis salina CCMP1776</name>
    <dbReference type="NCBI Taxonomy" id="1027361"/>
    <lineage>
        <taxon>Eukaryota</taxon>
        <taxon>Sar</taxon>
        <taxon>Stramenopiles</taxon>
        <taxon>Ochrophyta</taxon>
        <taxon>Eustigmatophyceae</taxon>
        <taxon>Eustigmatales</taxon>
        <taxon>Monodopsidaceae</taxon>
        <taxon>Microchloropsis</taxon>
        <taxon>Microchloropsis salina</taxon>
    </lineage>
</organism>
<dbReference type="OrthoDB" id="10380508at2759"/>
<dbReference type="AlphaFoldDB" id="A0A4D9D402"/>
<dbReference type="EMBL" id="SDOX01000020">
    <property type="protein sequence ID" value="TFJ84165.1"/>
    <property type="molecule type" value="Genomic_DNA"/>
</dbReference>
<feature type="compositionally biased region" description="Basic and acidic residues" evidence="1">
    <location>
        <begin position="123"/>
        <end position="135"/>
    </location>
</feature>
<feature type="region of interest" description="Disordered" evidence="1">
    <location>
        <begin position="35"/>
        <end position="185"/>
    </location>
</feature>
<comment type="caution">
    <text evidence="2">The sequence shown here is derived from an EMBL/GenBank/DDBJ whole genome shotgun (WGS) entry which is preliminary data.</text>
</comment>
<name>A0A4D9D402_9STRA</name>
<evidence type="ECO:0000313" key="3">
    <source>
        <dbReference type="Proteomes" id="UP000355283"/>
    </source>
</evidence>
<sequence length="439" mass="47028">MLSSSRGLLQAWYVKHHIISELSAGWEILTFRPSSQGGGDLKAGPDPSAKETEDVAHATVTTPVASKSVGGAKRKQAAITKNERRHPEAGARTGGDRAGGPTVRDVAVDKENRRRQGATGGNGRDKEEMGRERAGGDVSKAAKRSKPSGPITSVPPPPSHPQSSPSAPSSSSSSSASGAQPASVRYPRLNYAEAVPPTERTFISPDVPDADKLLYLASRVMEADTLQVERMLMSTKYQHLSHEMEKYAGMVGKRLRRVLEEDATAEVAELGELERLRRERREAVAACDALDEEAGKLRKALRIWEEMDREMEVEGGRFPDQMGAARAAEMERAEEALASQERSRTGRKETAAGYTSPVTEETLTLLAQGPGIRAHILESAGQLVDALEGKVAEVRQVEEAAKGRQKALAAAFRAVSFAGIPAMGEPAVAVKRAGGGKIK</sequence>
<proteinExistence type="predicted"/>
<dbReference type="Proteomes" id="UP000355283">
    <property type="component" value="Unassembled WGS sequence"/>
</dbReference>
<gene>
    <name evidence="2" type="ORF">NSK_004637</name>
</gene>
<feature type="compositionally biased region" description="Basic and acidic residues" evidence="1">
    <location>
        <begin position="334"/>
        <end position="350"/>
    </location>
</feature>
<accession>A0A4D9D402</accession>
<keyword evidence="3" id="KW-1185">Reference proteome</keyword>
<protein>
    <submittedName>
        <fullName evidence="2">Uncharacterized protein</fullName>
    </submittedName>
</protein>